<keyword evidence="6" id="KW-0472">Membrane</keyword>
<organism evidence="8 9">
    <name type="scientific">Clostridium cylindrosporum DSM 605</name>
    <dbReference type="NCBI Taxonomy" id="1121307"/>
    <lineage>
        <taxon>Bacteria</taxon>
        <taxon>Bacillati</taxon>
        <taxon>Bacillota</taxon>
        <taxon>Clostridia</taxon>
        <taxon>Eubacteriales</taxon>
        <taxon>Clostridiaceae</taxon>
        <taxon>Clostridium</taxon>
    </lineage>
</organism>
<dbReference type="GO" id="GO:0005886">
    <property type="term" value="C:plasma membrane"/>
    <property type="evidence" value="ECO:0007669"/>
    <property type="project" value="UniProtKB-SubCell"/>
</dbReference>
<keyword evidence="3" id="KW-1003">Cell membrane</keyword>
<evidence type="ECO:0000256" key="4">
    <source>
        <dbReference type="ARBA" id="ARBA00022741"/>
    </source>
</evidence>
<dbReference type="PATRIC" id="fig|1121307.3.peg.1786"/>
<keyword evidence="5 8" id="KW-0067">ATP-binding</keyword>
<evidence type="ECO:0000256" key="3">
    <source>
        <dbReference type="ARBA" id="ARBA00022475"/>
    </source>
</evidence>
<dbReference type="STRING" id="1121307.CLCY_4c01320"/>
<accession>A0A0J8DD31</accession>
<comment type="caution">
    <text evidence="8">The sequence shown here is derived from an EMBL/GenBank/DDBJ whole genome shotgun (WGS) entry which is preliminary data.</text>
</comment>
<dbReference type="SMART" id="SM00382">
    <property type="entry name" value="AAA"/>
    <property type="match status" value="1"/>
</dbReference>
<evidence type="ECO:0000256" key="5">
    <source>
        <dbReference type="ARBA" id="ARBA00022840"/>
    </source>
</evidence>
<dbReference type="PANTHER" id="PTHR42788:SF7">
    <property type="entry name" value="NITRATE ABC TRANSPORTER ATP-BINDING PROTEIN"/>
    <property type="match status" value="1"/>
</dbReference>
<evidence type="ECO:0000313" key="9">
    <source>
        <dbReference type="Proteomes" id="UP000036756"/>
    </source>
</evidence>
<dbReference type="EMBL" id="LFVU01000024">
    <property type="protein sequence ID" value="KMT22159.1"/>
    <property type="molecule type" value="Genomic_DNA"/>
</dbReference>
<dbReference type="EC" id="3.6.3.31" evidence="8"/>
<proteinExistence type="predicted"/>
<evidence type="ECO:0000256" key="1">
    <source>
        <dbReference type="ARBA" id="ARBA00004202"/>
    </source>
</evidence>
<evidence type="ECO:0000256" key="2">
    <source>
        <dbReference type="ARBA" id="ARBA00022448"/>
    </source>
</evidence>
<feature type="domain" description="ABC transporter" evidence="7">
    <location>
        <begin position="5"/>
        <end position="252"/>
    </location>
</feature>
<reference evidence="8 9" key="1">
    <citation type="submission" date="2015-06" db="EMBL/GenBank/DDBJ databases">
        <title>Draft genome sequence of the purine-degrading Clostridium cylindrosporum HC-1 (DSM 605).</title>
        <authorList>
            <person name="Poehlein A."/>
            <person name="Schiel-Bengelsdorf B."/>
            <person name="Bengelsdorf F."/>
            <person name="Daniel R."/>
            <person name="Duerre P."/>
        </authorList>
    </citation>
    <scope>NUCLEOTIDE SEQUENCE [LARGE SCALE GENOMIC DNA]</scope>
    <source>
        <strain evidence="8 9">DSM 605</strain>
    </source>
</reference>
<dbReference type="InterPro" id="IPR050166">
    <property type="entry name" value="ABC_transporter_ATP-bind"/>
</dbReference>
<name>A0A0J8DD31_CLOCY</name>
<keyword evidence="8" id="KW-0378">Hydrolase</keyword>
<evidence type="ECO:0000256" key="6">
    <source>
        <dbReference type="ARBA" id="ARBA00023136"/>
    </source>
</evidence>
<dbReference type="PROSITE" id="PS50893">
    <property type="entry name" value="ABC_TRANSPORTER_2"/>
    <property type="match status" value="1"/>
</dbReference>
<dbReference type="InterPro" id="IPR003593">
    <property type="entry name" value="AAA+_ATPase"/>
</dbReference>
<protein>
    <submittedName>
        <fullName evidence="8">Spermidine/putrescine import ATP-binding protein PotA</fullName>
        <ecNumber evidence="8">3.6.3.31</ecNumber>
    </submittedName>
</protein>
<dbReference type="GO" id="GO:0005524">
    <property type="term" value="F:ATP binding"/>
    <property type="evidence" value="ECO:0007669"/>
    <property type="project" value="UniProtKB-KW"/>
</dbReference>
<dbReference type="Proteomes" id="UP000036756">
    <property type="component" value="Unassembled WGS sequence"/>
</dbReference>
<keyword evidence="9" id="KW-1185">Reference proteome</keyword>
<dbReference type="GO" id="GO:0016887">
    <property type="term" value="F:ATP hydrolysis activity"/>
    <property type="evidence" value="ECO:0007669"/>
    <property type="project" value="InterPro"/>
</dbReference>
<dbReference type="InterPro" id="IPR027417">
    <property type="entry name" value="P-loop_NTPase"/>
</dbReference>
<dbReference type="InterPro" id="IPR003439">
    <property type="entry name" value="ABC_transporter-like_ATP-bd"/>
</dbReference>
<dbReference type="AlphaFoldDB" id="A0A0J8DD31"/>
<comment type="subcellular location">
    <subcellularLocation>
        <location evidence="1">Cell membrane</location>
        <topology evidence="1">Peripheral membrane protein</topology>
    </subcellularLocation>
</comment>
<dbReference type="Gene3D" id="3.40.50.300">
    <property type="entry name" value="P-loop containing nucleotide triphosphate hydrolases"/>
    <property type="match status" value="1"/>
</dbReference>
<sequence>MILLLRLQNLHKTFGKGTVNENYLYKGISLEIESGDFITIIGSNGAGKSTLLNIIGGKIPLDEGIISIKDKNISDMPEYKRCKFIGRVFQDPSLGTSPSMTILENLSMAYNKGKKFNLTLGVQKGKIDYFKGLLSKLNLGLEAKLHTKVGDLSGGQRQSLALLMATMSNPDVLLLDEHTAALDPKTSEIILDLTEEIIKEKNMTSLMVTHNLNHAIKAGNRLIMLHRGNIIMDIKGEEKKNLTIEKLIDSFEKLNFKNELSDRAIFS</sequence>
<gene>
    <name evidence="8" type="primary">potA</name>
    <name evidence="8" type="ORF">CLCY_4c01320</name>
</gene>
<dbReference type="Pfam" id="PF00005">
    <property type="entry name" value="ABC_tran"/>
    <property type="match status" value="1"/>
</dbReference>
<dbReference type="SUPFAM" id="SSF52540">
    <property type="entry name" value="P-loop containing nucleoside triphosphate hydrolases"/>
    <property type="match status" value="1"/>
</dbReference>
<evidence type="ECO:0000259" key="7">
    <source>
        <dbReference type="PROSITE" id="PS50893"/>
    </source>
</evidence>
<evidence type="ECO:0000313" key="8">
    <source>
        <dbReference type="EMBL" id="KMT22159.1"/>
    </source>
</evidence>
<keyword evidence="2" id="KW-0813">Transport</keyword>
<keyword evidence="4" id="KW-0547">Nucleotide-binding</keyword>
<dbReference type="PANTHER" id="PTHR42788">
    <property type="entry name" value="TAURINE IMPORT ATP-BINDING PROTEIN-RELATED"/>
    <property type="match status" value="1"/>
</dbReference>